<organism evidence="2">
    <name type="scientific">mine drainage metagenome</name>
    <dbReference type="NCBI Taxonomy" id="410659"/>
    <lineage>
        <taxon>unclassified sequences</taxon>
        <taxon>metagenomes</taxon>
        <taxon>ecological metagenomes</taxon>
    </lineage>
</organism>
<protein>
    <submittedName>
        <fullName evidence="2">Uncharacterized protein</fullName>
    </submittedName>
</protein>
<accession>A0A1J5SNK0</accession>
<dbReference type="EMBL" id="MLJW01000068">
    <property type="protein sequence ID" value="OIR03244.1"/>
    <property type="molecule type" value="Genomic_DNA"/>
</dbReference>
<keyword evidence="1" id="KW-0812">Transmembrane</keyword>
<comment type="caution">
    <text evidence="2">The sequence shown here is derived from an EMBL/GenBank/DDBJ whole genome shotgun (WGS) entry which is preliminary data.</text>
</comment>
<evidence type="ECO:0000313" key="2">
    <source>
        <dbReference type="EMBL" id="OIR03244.1"/>
    </source>
</evidence>
<proteinExistence type="predicted"/>
<feature type="transmembrane region" description="Helical" evidence="1">
    <location>
        <begin position="66"/>
        <end position="89"/>
    </location>
</feature>
<keyword evidence="1" id="KW-0472">Membrane</keyword>
<name>A0A1J5SNK0_9ZZZZ</name>
<keyword evidence="1" id="KW-1133">Transmembrane helix</keyword>
<gene>
    <name evidence="2" type="ORF">GALL_147640</name>
</gene>
<reference evidence="2" key="1">
    <citation type="submission" date="2016-10" db="EMBL/GenBank/DDBJ databases">
        <title>Sequence of Gallionella enrichment culture.</title>
        <authorList>
            <person name="Poehlein A."/>
            <person name="Muehling M."/>
            <person name="Daniel R."/>
        </authorList>
    </citation>
    <scope>NUCLEOTIDE SEQUENCE</scope>
</reference>
<dbReference type="PROSITE" id="PS51257">
    <property type="entry name" value="PROKAR_LIPOPROTEIN"/>
    <property type="match status" value="1"/>
</dbReference>
<feature type="transmembrane region" description="Helical" evidence="1">
    <location>
        <begin position="21"/>
        <end position="46"/>
    </location>
</feature>
<evidence type="ECO:0000256" key="1">
    <source>
        <dbReference type="SAM" id="Phobius"/>
    </source>
</evidence>
<dbReference type="AlphaFoldDB" id="A0A1J5SNK0"/>
<sequence>MVGQDKELGLFKYLPSGRRALIHFFVMLIVSCLLGPLIGPVLSNWINPPQAWGISTRIGDYSLMNVLLWGLAFLMFEVFFYTGWLISLARKGWEEGRPKSWYN</sequence>